<dbReference type="InterPro" id="IPR052511">
    <property type="entry name" value="ATP-dep_Helicase"/>
</dbReference>
<dbReference type="Proteomes" id="UP001595947">
    <property type="component" value="Unassembled WGS sequence"/>
</dbReference>
<dbReference type="Pfam" id="PF23234">
    <property type="entry name" value="WHD_4th_Lhr"/>
    <property type="match status" value="1"/>
</dbReference>
<evidence type="ECO:0000256" key="4">
    <source>
        <dbReference type="ARBA" id="ARBA00022806"/>
    </source>
</evidence>
<dbReference type="Pfam" id="PF00271">
    <property type="entry name" value="Helicase_C"/>
    <property type="match status" value="1"/>
</dbReference>
<dbReference type="SMART" id="SM00382">
    <property type="entry name" value="AAA"/>
    <property type="match status" value="1"/>
</dbReference>
<evidence type="ECO:0000259" key="10">
    <source>
        <dbReference type="PROSITE" id="PS51192"/>
    </source>
</evidence>
<reference evidence="13" key="1">
    <citation type="journal article" date="2019" name="Int. J. Syst. Evol. Microbiol.">
        <title>The Global Catalogue of Microorganisms (GCM) 10K type strain sequencing project: providing services to taxonomists for standard genome sequencing and annotation.</title>
        <authorList>
            <consortium name="The Broad Institute Genomics Platform"/>
            <consortium name="The Broad Institute Genome Sequencing Center for Infectious Disease"/>
            <person name="Wu L."/>
            <person name="Ma J."/>
        </authorList>
    </citation>
    <scope>NUCLEOTIDE SEQUENCE [LARGE SCALE GENOMIC DNA]</scope>
    <source>
        <strain evidence="13">CGMCC 4.7093</strain>
    </source>
</reference>
<dbReference type="InterPro" id="IPR013701">
    <property type="entry name" value="Lhr-like_DEAD/DEAH_assoc"/>
</dbReference>
<dbReference type="SMART" id="SM00490">
    <property type="entry name" value="HELICc"/>
    <property type="match status" value="1"/>
</dbReference>
<evidence type="ECO:0000256" key="7">
    <source>
        <dbReference type="ARBA" id="ARBA00023204"/>
    </source>
</evidence>
<organism evidence="12 13">
    <name type="scientific">Actinomycetospora atypica</name>
    <dbReference type="NCBI Taxonomy" id="1290095"/>
    <lineage>
        <taxon>Bacteria</taxon>
        <taxon>Bacillati</taxon>
        <taxon>Actinomycetota</taxon>
        <taxon>Actinomycetes</taxon>
        <taxon>Pseudonocardiales</taxon>
        <taxon>Pseudonocardiaceae</taxon>
        <taxon>Actinomycetospora</taxon>
    </lineage>
</organism>
<name>A0ABV9YKM7_9PSEU</name>
<dbReference type="InterPro" id="IPR003593">
    <property type="entry name" value="AAA+_ATPase"/>
</dbReference>
<keyword evidence="7" id="KW-0234">DNA repair</keyword>
<evidence type="ECO:0000259" key="11">
    <source>
        <dbReference type="PROSITE" id="PS51194"/>
    </source>
</evidence>
<keyword evidence="3" id="KW-0378">Hydrolase</keyword>
<keyword evidence="4 12" id="KW-0347">Helicase</keyword>
<dbReference type="PANTHER" id="PTHR47962:SF5">
    <property type="entry name" value="ATP-DEPENDENT HELICASE LHR-RELATED"/>
    <property type="match status" value="1"/>
</dbReference>
<evidence type="ECO:0000256" key="6">
    <source>
        <dbReference type="ARBA" id="ARBA00023125"/>
    </source>
</evidence>
<evidence type="ECO:0000256" key="2">
    <source>
        <dbReference type="ARBA" id="ARBA00022763"/>
    </source>
</evidence>
<dbReference type="InterPro" id="IPR045628">
    <property type="entry name" value="Lhr_WH_dom"/>
</dbReference>
<dbReference type="Pfam" id="PF23236">
    <property type="entry name" value="WHD_2nd_Lhr"/>
    <property type="match status" value="1"/>
</dbReference>
<evidence type="ECO:0000313" key="12">
    <source>
        <dbReference type="EMBL" id="MFC5063410.1"/>
    </source>
</evidence>
<dbReference type="InterPro" id="IPR027417">
    <property type="entry name" value="P-loop_NTPase"/>
</dbReference>
<feature type="region of interest" description="Disordered" evidence="9">
    <location>
        <begin position="249"/>
        <end position="275"/>
    </location>
</feature>
<feature type="region of interest" description="Disordered" evidence="9">
    <location>
        <begin position="1335"/>
        <end position="1388"/>
    </location>
</feature>
<feature type="compositionally biased region" description="Acidic residues" evidence="9">
    <location>
        <begin position="334"/>
        <end position="346"/>
    </location>
</feature>
<feature type="compositionally biased region" description="Basic residues" evidence="9">
    <location>
        <begin position="1339"/>
        <end position="1355"/>
    </location>
</feature>
<evidence type="ECO:0000256" key="9">
    <source>
        <dbReference type="SAM" id="MobiDB-lite"/>
    </source>
</evidence>
<dbReference type="InterPro" id="IPR001650">
    <property type="entry name" value="Helicase_C-like"/>
</dbReference>
<dbReference type="EMBL" id="JBHSIV010000013">
    <property type="protein sequence ID" value="MFC5063410.1"/>
    <property type="molecule type" value="Genomic_DNA"/>
</dbReference>
<dbReference type="InterPro" id="IPR055369">
    <property type="entry name" value="WH2_Lhr"/>
</dbReference>
<dbReference type="RefSeq" id="WP_378036759.1">
    <property type="nucleotide sequence ID" value="NZ_JBHSIV010000013.1"/>
</dbReference>
<keyword evidence="8" id="KW-0413">Isomerase</keyword>
<dbReference type="PROSITE" id="PS51192">
    <property type="entry name" value="HELICASE_ATP_BIND_1"/>
    <property type="match status" value="1"/>
</dbReference>
<dbReference type="InterPro" id="IPR014001">
    <property type="entry name" value="Helicase_ATP-bd"/>
</dbReference>
<keyword evidence="13" id="KW-1185">Reference proteome</keyword>
<dbReference type="PROSITE" id="PS51194">
    <property type="entry name" value="HELICASE_CTER"/>
    <property type="match status" value="1"/>
</dbReference>
<dbReference type="Pfam" id="PF08494">
    <property type="entry name" value="DEAD_assoc"/>
    <property type="match status" value="1"/>
</dbReference>
<proteinExistence type="predicted"/>
<dbReference type="Gene3D" id="3.40.50.300">
    <property type="entry name" value="P-loop containing nucleotide triphosphate hydrolases"/>
    <property type="match status" value="2"/>
</dbReference>
<keyword evidence="2" id="KW-0227">DNA damage</keyword>
<dbReference type="SUPFAM" id="SSF52540">
    <property type="entry name" value="P-loop containing nucleoside triphosphate hydrolases"/>
    <property type="match status" value="1"/>
</dbReference>
<dbReference type="InterPro" id="IPR055368">
    <property type="entry name" value="WH3_Lhr"/>
</dbReference>
<dbReference type="Pfam" id="PF23235">
    <property type="entry name" value="WHD_3rd_Lhr"/>
    <property type="match status" value="1"/>
</dbReference>
<evidence type="ECO:0000256" key="5">
    <source>
        <dbReference type="ARBA" id="ARBA00022840"/>
    </source>
</evidence>
<keyword evidence="5" id="KW-0067">ATP-binding</keyword>
<keyword evidence="6" id="KW-0238">DNA-binding</keyword>
<evidence type="ECO:0000256" key="3">
    <source>
        <dbReference type="ARBA" id="ARBA00022801"/>
    </source>
</evidence>
<protein>
    <submittedName>
        <fullName evidence="12">DEAD/DEAH box helicase</fullName>
    </submittedName>
</protein>
<sequence>MSDHPGSVLDRFSPATRDWFSGAFGAPTAAQAGAWDAVADGEHALVVAPTGSGKTLAAFLWALDRLAASPVPEEPLRRCRVLYVSPMKALTVDVQRNLRSPLAGLRQATHRLGLPEPDITVGSRTGDTPADERRSFNRTPPDVLVTTPESLFLLLTSAARESLRGVDTVIVDEVHAVLASKRGAHLALSLERLDALLDAPAQRIGLSATVRPVEEVATFLAGGRSVRVVQPESTKVVKVSVVVPVEDMSALDSGGSQSGPGVEEEVEGSAAGAAQRASIWPAVQEKILDLVESHRSTIVFSNSRRLAERLTARINELATERAAMAAAERPPVELEYDDEDPDDEGPDAPRARDDEADELAPVLRRVGPFPAEAVGQSGVAEPAEVIVARAHHGSMSRTQRTLVEEALKSGELPCVVATSSLELGIDMGAVDLVIQVEAPPSVASGLQRVGRAGHQVGAVSEGVVFPKYRGDLVSCAVVAERMAGGRIEAMRYPRNALDVLAQHVVAMTAMENWSLTDLTELVRRAAPFSGLPDSAMTSVLDMLAGRYPSEDFGELRPRITWDRVTDELAGRPGAQRLAVTSGGTIPDRGLYTVVTPGSGENGTGGSRVGELDEEMVYESRAGDTFLLGSTSWRVVDITRDRVIAEPAPGVPARMPFWKGDAPGRPLELGRALGAFVREIAGADDAVARERAAAAGLDAWAVDNLVGYLGEQREATRHVPSDRTIVVERFRDELGDWRIVVHSPFGAQVNAPWALAIAARFREQRGLEVSAASADDGIVLRLPDTLDEAGEEILPGAEDILLDPDEVDQLVVAEVSGSAMFAARFRECAARSLLLPRRDPTRRTPLWQQRQKAAQLLSVAAKYEQFPVVLETYRECLQDVYDVPGLVELMRDVRSRTVQVVDVATPTASPFARTLMFGYVGMFLYELDAPLAERRAAALSLDSTLLAELLGSEAIRELLDVEVLAELEAGLQRTDPERHVRSMEQTADLLRFVGDLTTAEAAARGVQEEWLVELESSRRALRVKIAGETRWVAIEDAGRLRDALGAGLPVGVPEAFTEPVADPLGDLLARYARTRGPFPAAAAARRFALGPAVVAHVLERMAAAGRLVRGELRPTDAPPVPGETGSGDGGIDFCDAEVLRRIRRGSLARLRAEVEPVEPAALGRFLPSWHGIGGRRRRAPGPDDVLNVIEQLAGAPIPASAWESLVLPTRLPGYTTALLDELTSAGEVTWTGCGTLSGGDGWLAVAPTDVADLMLPDPEESLVSTPLHRALLDALDGGGALFFRTLADRAGTILRDAEEKIPDDPTTVEALWDLVWAGYATNDTLAPVRALVAGNGGRSKAAHQRKRAPSRGRYARVGRPQMPSRTGPPTAAGRWSRVPDREPEVTRRAQARTESFLERHGVLTRGALDTERVTGGFSGIYPVLRAMEESGRCRRGYVVEGLGAAQFAVPGAIDRLRATSRDDDGSAKGQGSLVLAATDPAQPWGAALEWPPTRASQDGGTNHRPGRKAGALVVLTDGEPTIYVERGGKSLLSFTDDLELLTTAANALSAAVRDGSLGGLSVERTDGSGALDGVLAEALSEAGFRNSPKGLRIRA</sequence>
<evidence type="ECO:0000313" key="13">
    <source>
        <dbReference type="Proteomes" id="UP001595947"/>
    </source>
</evidence>
<gene>
    <name evidence="12" type="ORF">ACFPBZ_14410</name>
</gene>
<dbReference type="GO" id="GO:0004386">
    <property type="term" value="F:helicase activity"/>
    <property type="evidence" value="ECO:0007669"/>
    <property type="project" value="UniProtKB-KW"/>
</dbReference>
<keyword evidence="1" id="KW-0547">Nucleotide-binding</keyword>
<feature type="compositionally biased region" description="Basic and acidic residues" evidence="9">
    <location>
        <begin position="1376"/>
        <end position="1386"/>
    </location>
</feature>
<feature type="domain" description="Helicase ATP-binding" evidence="10">
    <location>
        <begin position="35"/>
        <end position="228"/>
    </location>
</feature>
<dbReference type="Pfam" id="PF19306">
    <property type="entry name" value="WHD_Lhr"/>
    <property type="match status" value="1"/>
</dbReference>
<feature type="region of interest" description="Disordered" evidence="9">
    <location>
        <begin position="322"/>
        <end position="355"/>
    </location>
</feature>
<dbReference type="InterPro" id="IPR055367">
    <property type="entry name" value="WH4_Lhr"/>
</dbReference>
<evidence type="ECO:0000256" key="8">
    <source>
        <dbReference type="ARBA" id="ARBA00023235"/>
    </source>
</evidence>
<feature type="domain" description="Helicase C-terminal" evidence="11">
    <location>
        <begin position="282"/>
        <end position="505"/>
    </location>
</feature>
<evidence type="ECO:0000256" key="1">
    <source>
        <dbReference type="ARBA" id="ARBA00022741"/>
    </source>
</evidence>
<feature type="region of interest" description="Disordered" evidence="9">
    <location>
        <begin position="115"/>
        <end position="140"/>
    </location>
</feature>
<accession>A0ABV9YKM7</accession>
<dbReference type="SMART" id="SM00487">
    <property type="entry name" value="DEXDc"/>
    <property type="match status" value="1"/>
</dbReference>
<dbReference type="PANTHER" id="PTHR47962">
    <property type="entry name" value="ATP-DEPENDENT HELICASE LHR-RELATED-RELATED"/>
    <property type="match status" value="1"/>
</dbReference>
<comment type="caution">
    <text evidence="12">The sequence shown here is derived from an EMBL/GenBank/DDBJ whole genome shotgun (WGS) entry which is preliminary data.</text>
</comment>
<dbReference type="Pfam" id="PF00270">
    <property type="entry name" value="DEAD"/>
    <property type="match status" value="1"/>
</dbReference>
<dbReference type="InterPro" id="IPR011545">
    <property type="entry name" value="DEAD/DEAH_box_helicase_dom"/>
</dbReference>